<accession>A0AAE1SVK5</accession>
<dbReference type="AlphaFoldDB" id="A0AAE1SVK5"/>
<dbReference type="EMBL" id="JAVYJV010000002">
    <property type="protein sequence ID" value="KAK4376965.1"/>
    <property type="molecule type" value="Genomic_DNA"/>
</dbReference>
<evidence type="ECO:0000256" key="1">
    <source>
        <dbReference type="SAM" id="MobiDB-lite"/>
    </source>
</evidence>
<reference evidence="2" key="1">
    <citation type="submission" date="2023-12" db="EMBL/GenBank/DDBJ databases">
        <title>Genome assembly of Anisodus tanguticus.</title>
        <authorList>
            <person name="Wang Y.-J."/>
        </authorList>
    </citation>
    <scope>NUCLEOTIDE SEQUENCE</scope>
    <source>
        <strain evidence="2">KB-2021</strain>
        <tissue evidence="2">Leaf</tissue>
    </source>
</reference>
<protein>
    <submittedName>
        <fullName evidence="2">Uncharacterized protein</fullName>
    </submittedName>
</protein>
<sequence>MRRNRRRKRKNKKMRNKKAKKKMRNKKESDELWSVRTVRYRGGGNVRDKKLNCQLTTRLSTGRWHKRRGQILEQHLSDHNEITSVVLERFVNIGINIPGVVAFLGVLIQN</sequence>
<organism evidence="2 3">
    <name type="scientific">Anisodus tanguticus</name>
    <dbReference type="NCBI Taxonomy" id="243964"/>
    <lineage>
        <taxon>Eukaryota</taxon>
        <taxon>Viridiplantae</taxon>
        <taxon>Streptophyta</taxon>
        <taxon>Embryophyta</taxon>
        <taxon>Tracheophyta</taxon>
        <taxon>Spermatophyta</taxon>
        <taxon>Magnoliopsida</taxon>
        <taxon>eudicotyledons</taxon>
        <taxon>Gunneridae</taxon>
        <taxon>Pentapetalae</taxon>
        <taxon>asterids</taxon>
        <taxon>lamiids</taxon>
        <taxon>Solanales</taxon>
        <taxon>Solanaceae</taxon>
        <taxon>Solanoideae</taxon>
        <taxon>Hyoscyameae</taxon>
        <taxon>Anisodus</taxon>
    </lineage>
</organism>
<proteinExistence type="predicted"/>
<gene>
    <name evidence="2" type="ORF">RND71_003261</name>
</gene>
<feature type="region of interest" description="Disordered" evidence="1">
    <location>
        <begin position="1"/>
        <end position="30"/>
    </location>
</feature>
<feature type="compositionally biased region" description="Basic residues" evidence="1">
    <location>
        <begin position="1"/>
        <end position="25"/>
    </location>
</feature>
<dbReference type="Proteomes" id="UP001291623">
    <property type="component" value="Unassembled WGS sequence"/>
</dbReference>
<keyword evidence="3" id="KW-1185">Reference proteome</keyword>
<name>A0AAE1SVK5_9SOLA</name>
<evidence type="ECO:0000313" key="3">
    <source>
        <dbReference type="Proteomes" id="UP001291623"/>
    </source>
</evidence>
<comment type="caution">
    <text evidence="2">The sequence shown here is derived from an EMBL/GenBank/DDBJ whole genome shotgun (WGS) entry which is preliminary data.</text>
</comment>
<evidence type="ECO:0000313" key="2">
    <source>
        <dbReference type="EMBL" id="KAK4376965.1"/>
    </source>
</evidence>